<keyword evidence="2" id="KW-1185">Reference proteome</keyword>
<proteinExistence type="predicted"/>
<dbReference type="Proteomes" id="UP000242188">
    <property type="component" value="Unassembled WGS sequence"/>
</dbReference>
<organism evidence="1 2">
    <name type="scientific">Mizuhopecten yessoensis</name>
    <name type="common">Japanese scallop</name>
    <name type="synonym">Patinopecten yessoensis</name>
    <dbReference type="NCBI Taxonomy" id="6573"/>
    <lineage>
        <taxon>Eukaryota</taxon>
        <taxon>Metazoa</taxon>
        <taxon>Spiralia</taxon>
        <taxon>Lophotrochozoa</taxon>
        <taxon>Mollusca</taxon>
        <taxon>Bivalvia</taxon>
        <taxon>Autobranchia</taxon>
        <taxon>Pteriomorphia</taxon>
        <taxon>Pectinida</taxon>
        <taxon>Pectinoidea</taxon>
        <taxon>Pectinidae</taxon>
        <taxon>Mizuhopecten</taxon>
    </lineage>
</organism>
<dbReference type="AlphaFoldDB" id="A0A210QJG7"/>
<dbReference type="EMBL" id="NEDP02003363">
    <property type="protein sequence ID" value="OWF48892.1"/>
    <property type="molecule type" value="Genomic_DNA"/>
</dbReference>
<gene>
    <name evidence="1" type="ORF">KP79_PYT08721</name>
</gene>
<name>A0A210QJG7_MIZYE</name>
<evidence type="ECO:0000313" key="2">
    <source>
        <dbReference type="Proteomes" id="UP000242188"/>
    </source>
</evidence>
<evidence type="ECO:0000313" key="1">
    <source>
        <dbReference type="EMBL" id="OWF48892.1"/>
    </source>
</evidence>
<reference evidence="1 2" key="1">
    <citation type="journal article" date="2017" name="Nat. Ecol. Evol.">
        <title>Scallop genome provides insights into evolution of bilaterian karyotype and development.</title>
        <authorList>
            <person name="Wang S."/>
            <person name="Zhang J."/>
            <person name="Jiao W."/>
            <person name="Li J."/>
            <person name="Xun X."/>
            <person name="Sun Y."/>
            <person name="Guo X."/>
            <person name="Huan P."/>
            <person name="Dong B."/>
            <person name="Zhang L."/>
            <person name="Hu X."/>
            <person name="Sun X."/>
            <person name="Wang J."/>
            <person name="Zhao C."/>
            <person name="Wang Y."/>
            <person name="Wang D."/>
            <person name="Huang X."/>
            <person name="Wang R."/>
            <person name="Lv J."/>
            <person name="Li Y."/>
            <person name="Zhang Z."/>
            <person name="Liu B."/>
            <person name="Lu W."/>
            <person name="Hui Y."/>
            <person name="Liang J."/>
            <person name="Zhou Z."/>
            <person name="Hou R."/>
            <person name="Li X."/>
            <person name="Liu Y."/>
            <person name="Li H."/>
            <person name="Ning X."/>
            <person name="Lin Y."/>
            <person name="Zhao L."/>
            <person name="Xing Q."/>
            <person name="Dou J."/>
            <person name="Li Y."/>
            <person name="Mao J."/>
            <person name="Guo H."/>
            <person name="Dou H."/>
            <person name="Li T."/>
            <person name="Mu C."/>
            <person name="Jiang W."/>
            <person name="Fu Q."/>
            <person name="Fu X."/>
            <person name="Miao Y."/>
            <person name="Liu J."/>
            <person name="Yu Q."/>
            <person name="Li R."/>
            <person name="Liao H."/>
            <person name="Li X."/>
            <person name="Kong Y."/>
            <person name="Jiang Z."/>
            <person name="Chourrout D."/>
            <person name="Li R."/>
            <person name="Bao Z."/>
        </authorList>
    </citation>
    <scope>NUCLEOTIDE SEQUENCE [LARGE SCALE GENOMIC DNA]</scope>
    <source>
        <strain evidence="1 2">PY_sf001</strain>
    </source>
</reference>
<protein>
    <submittedName>
        <fullName evidence="1">Uncharacterized protein</fullName>
    </submittedName>
</protein>
<comment type="caution">
    <text evidence="1">The sequence shown here is derived from an EMBL/GenBank/DDBJ whole genome shotgun (WGS) entry which is preliminary data.</text>
</comment>
<sequence length="166" mass="19597">MDTTVVDDKWKETREFLGNVTRSFEITLDSAEYLQRTGREYVRRYSRVIKCSEPPAPTGTLSSEFRETKQKSDTRSDEWRKLLFQKSYPVEFENESHWYKVLQRHRPCRSLYDGLGMFTPAHVVKVDACVQTDFTFVRKCFLLGMESFEKEEKTSGIWTMCCCGRQ</sequence>
<accession>A0A210QJG7</accession>